<organism evidence="1 2">
    <name type="scientific">Paraburkholderia bannensis</name>
    <dbReference type="NCBI Taxonomy" id="765414"/>
    <lineage>
        <taxon>Bacteria</taxon>
        <taxon>Pseudomonadati</taxon>
        <taxon>Pseudomonadota</taxon>
        <taxon>Betaproteobacteria</taxon>
        <taxon>Burkholderiales</taxon>
        <taxon>Burkholderiaceae</taxon>
        <taxon>Paraburkholderia</taxon>
    </lineage>
</organism>
<keyword evidence="2" id="KW-1185">Reference proteome</keyword>
<evidence type="ECO:0000313" key="1">
    <source>
        <dbReference type="EMBL" id="MBB6103677.1"/>
    </source>
</evidence>
<evidence type="ECO:0000313" key="2">
    <source>
        <dbReference type="Proteomes" id="UP000571554"/>
    </source>
</evidence>
<dbReference type="AlphaFoldDB" id="A0A7W9WTT5"/>
<dbReference type="RefSeq" id="WP_183725262.1">
    <property type="nucleotide sequence ID" value="NZ_JACHBW010000009.1"/>
</dbReference>
<proteinExistence type="predicted"/>
<accession>A0A7W9WTT5</accession>
<protein>
    <submittedName>
        <fullName evidence="1">Uncharacterized protein</fullName>
    </submittedName>
</protein>
<dbReference type="EMBL" id="JACHBW010000009">
    <property type="protein sequence ID" value="MBB6103677.1"/>
    <property type="molecule type" value="Genomic_DNA"/>
</dbReference>
<gene>
    <name evidence="1" type="ORF">F4827_003532</name>
</gene>
<dbReference type="Proteomes" id="UP000571554">
    <property type="component" value="Unassembled WGS sequence"/>
</dbReference>
<comment type="caution">
    <text evidence="1">The sequence shown here is derived from an EMBL/GenBank/DDBJ whole genome shotgun (WGS) entry which is preliminary data.</text>
</comment>
<name>A0A7W9WTT5_9BURK</name>
<reference evidence="1 2" key="1">
    <citation type="submission" date="2020-08" db="EMBL/GenBank/DDBJ databases">
        <title>Above-ground endophytic microbial communities from plants in different locations in the United States.</title>
        <authorList>
            <person name="Frank C."/>
        </authorList>
    </citation>
    <scope>NUCLEOTIDE SEQUENCE [LARGE SCALE GENOMIC DNA]</scope>
    <source>
        <strain evidence="1 2">WP4_2_2</strain>
    </source>
</reference>
<sequence length="104" mass="11197">MANAFMPVFTVVSVLPLSTVKFAEDNDPLVHELARKAIVKLHQADDEHIDGESPSPADIHVTLASLAARQQAFSSARAVKYDSSVCSATTASCLASYRSIYQES</sequence>